<dbReference type="InterPro" id="IPR002155">
    <property type="entry name" value="Thiolase"/>
</dbReference>
<dbReference type="SUPFAM" id="SSF53901">
    <property type="entry name" value="Thiolase-like"/>
    <property type="match status" value="2"/>
</dbReference>
<accession>A0A1D3D660</accession>
<keyword evidence="4" id="KW-0630">Potassium</keyword>
<feature type="domain" description="Thiolase N-terminal" evidence="7">
    <location>
        <begin position="10"/>
        <end position="221"/>
    </location>
</feature>
<dbReference type="VEuPathDB" id="ToxoDB:LOC34617670"/>
<dbReference type="PIRSF" id="PIRSF000429">
    <property type="entry name" value="Ac-CoA_Ac_transf"/>
    <property type="match status" value="1"/>
</dbReference>
<comment type="caution">
    <text evidence="9">The sequence shown here is derived from an EMBL/GenBank/DDBJ whole genome shotgun (WGS) entry which is preliminary data.</text>
</comment>
<dbReference type="GO" id="GO:0003985">
    <property type="term" value="F:acetyl-CoA C-acetyltransferase activity"/>
    <property type="evidence" value="ECO:0007669"/>
    <property type="project" value="TreeGrafter"/>
</dbReference>
<evidence type="ECO:0000313" key="9">
    <source>
        <dbReference type="EMBL" id="OEH78926.1"/>
    </source>
</evidence>
<dbReference type="PANTHER" id="PTHR18919:SF156">
    <property type="entry name" value="ACETYL-COA ACETYLTRANSFERASE, MITOCHONDRIAL"/>
    <property type="match status" value="1"/>
</dbReference>
<dbReference type="Proteomes" id="UP000095192">
    <property type="component" value="Unassembled WGS sequence"/>
</dbReference>
<keyword evidence="10" id="KW-1185">Reference proteome</keyword>
<dbReference type="InterPro" id="IPR016039">
    <property type="entry name" value="Thiolase-like"/>
</dbReference>
<dbReference type="InParanoid" id="A0A1D3D660"/>
<dbReference type="InterPro" id="IPR020616">
    <property type="entry name" value="Thiolase_N"/>
</dbReference>
<dbReference type="EMBL" id="JROU02000576">
    <property type="protein sequence ID" value="OEH78926.1"/>
    <property type="molecule type" value="Genomic_DNA"/>
</dbReference>
<comment type="similarity">
    <text evidence="1 6">Belongs to the thiolase-like superfamily. Thiolase family.</text>
</comment>
<gene>
    <name evidence="9" type="ORF">cyc_08317</name>
</gene>
<proteinExistence type="inferred from homology"/>
<keyword evidence="3" id="KW-0479">Metal-binding</keyword>
<dbReference type="PROSITE" id="PS00737">
    <property type="entry name" value="THIOLASE_2"/>
    <property type="match status" value="1"/>
</dbReference>
<evidence type="ECO:0000313" key="10">
    <source>
        <dbReference type="Proteomes" id="UP000095192"/>
    </source>
</evidence>
<evidence type="ECO:0000256" key="5">
    <source>
        <dbReference type="ARBA" id="ARBA00023315"/>
    </source>
</evidence>
<dbReference type="PANTHER" id="PTHR18919">
    <property type="entry name" value="ACETYL-COA C-ACYLTRANSFERASE"/>
    <property type="match status" value="1"/>
</dbReference>
<evidence type="ECO:0000256" key="1">
    <source>
        <dbReference type="ARBA" id="ARBA00010982"/>
    </source>
</evidence>
<dbReference type="VEuPathDB" id="ToxoDB:cyc_08317"/>
<evidence type="ECO:0000259" key="7">
    <source>
        <dbReference type="Pfam" id="PF00108"/>
    </source>
</evidence>
<dbReference type="GO" id="GO:0005739">
    <property type="term" value="C:mitochondrion"/>
    <property type="evidence" value="ECO:0007669"/>
    <property type="project" value="TreeGrafter"/>
</dbReference>
<dbReference type="CDD" id="cd00751">
    <property type="entry name" value="thiolase"/>
    <property type="match status" value="1"/>
</dbReference>
<evidence type="ECO:0000256" key="2">
    <source>
        <dbReference type="ARBA" id="ARBA00022679"/>
    </source>
</evidence>
<sequence>MKRRFLTRGVVVLGGARTPIGSFLGSLRGVPPARLATAAAAGALQRSGIAPSEIQNCVVGQALTAGQGREAHRQAMSSAGLAPSAPIYRVDSGCASGLKAVTLAAASISLGEVHLALATGVESTSTAPHLLLKTREGGYPLGDGALIDSLVLDGLIDARSGSYLAHVPSFLGFRLLFLVSLQHADAAASRLGITRAACDGYAVESFKRAADAMSQGLFRLEGLRPVSTISPEVPTRIEGFSAALPQLQEHTTRARQQQQKVQQRGSVLHEDEEVGRLQLDRVASARPVFGSTGLLTPENSFKLGDGAAAVVLGAEEETRGRGLRPIAKILSFADAAGDSADLAGASEEALKRALRLAGLQRASLCQTTVNTHGGAISLGHPMGMTGTRMLLSLICALRARELTYGCAVISNGGDSATAVVVEAV</sequence>
<keyword evidence="2 6" id="KW-0808">Transferase</keyword>
<dbReference type="AlphaFoldDB" id="A0A1D3D660"/>
<reference evidence="9 10" key="1">
    <citation type="journal article" date="2016" name="BMC Genomics">
        <title>Comparative genomics reveals Cyclospora cayetanensis possesses coccidia-like metabolism and invasion components but unique surface antigens.</title>
        <authorList>
            <person name="Liu S."/>
            <person name="Wang L."/>
            <person name="Zheng H."/>
            <person name="Xu Z."/>
            <person name="Roellig D.M."/>
            <person name="Li N."/>
            <person name="Frace M.A."/>
            <person name="Tang K."/>
            <person name="Arrowood M.J."/>
            <person name="Moss D.M."/>
            <person name="Zhang L."/>
            <person name="Feng Y."/>
            <person name="Xiao L."/>
        </authorList>
    </citation>
    <scope>NUCLEOTIDE SEQUENCE [LARGE SCALE GENOMIC DNA]</scope>
    <source>
        <strain evidence="9 10">CHN_HEN01</strain>
    </source>
</reference>
<evidence type="ECO:0000256" key="4">
    <source>
        <dbReference type="ARBA" id="ARBA00022958"/>
    </source>
</evidence>
<dbReference type="InterPro" id="IPR020617">
    <property type="entry name" value="Thiolase_C"/>
</dbReference>
<dbReference type="Gene3D" id="3.40.47.10">
    <property type="match status" value="1"/>
</dbReference>
<evidence type="ECO:0000256" key="6">
    <source>
        <dbReference type="RuleBase" id="RU003557"/>
    </source>
</evidence>
<dbReference type="GO" id="GO:0006635">
    <property type="term" value="P:fatty acid beta-oxidation"/>
    <property type="evidence" value="ECO:0007669"/>
    <property type="project" value="TreeGrafter"/>
</dbReference>
<dbReference type="Pfam" id="PF02803">
    <property type="entry name" value="Thiolase_C"/>
    <property type="match status" value="1"/>
</dbReference>
<evidence type="ECO:0000256" key="3">
    <source>
        <dbReference type="ARBA" id="ARBA00022723"/>
    </source>
</evidence>
<feature type="domain" description="Thiolase C-terminal" evidence="8">
    <location>
        <begin position="366"/>
        <end position="422"/>
    </location>
</feature>
<dbReference type="FunCoup" id="A0A1D3D660">
    <property type="interactions" value="127"/>
</dbReference>
<dbReference type="Pfam" id="PF00108">
    <property type="entry name" value="Thiolase_N"/>
    <property type="match status" value="1"/>
</dbReference>
<organism evidence="9 10">
    <name type="scientific">Cyclospora cayetanensis</name>
    <dbReference type="NCBI Taxonomy" id="88456"/>
    <lineage>
        <taxon>Eukaryota</taxon>
        <taxon>Sar</taxon>
        <taxon>Alveolata</taxon>
        <taxon>Apicomplexa</taxon>
        <taxon>Conoidasida</taxon>
        <taxon>Coccidia</taxon>
        <taxon>Eucoccidiorida</taxon>
        <taxon>Eimeriorina</taxon>
        <taxon>Eimeriidae</taxon>
        <taxon>Cyclospora</taxon>
    </lineage>
</organism>
<evidence type="ECO:0000259" key="8">
    <source>
        <dbReference type="Pfam" id="PF02803"/>
    </source>
</evidence>
<keyword evidence="5 6" id="KW-0012">Acyltransferase</keyword>
<name>A0A1D3D660_9EIME</name>
<protein>
    <submittedName>
        <fullName evidence="9">Acetyil acetyltransferase</fullName>
    </submittedName>
</protein>
<dbReference type="InterPro" id="IPR020613">
    <property type="entry name" value="Thiolase_CS"/>
</dbReference>
<dbReference type="GO" id="GO:0046872">
    <property type="term" value="F:metal ion binding"/>
    <property type="evidence" value="ECO:0007669"/>
    <property type="project" value="UniProtKB-KW"/>
</dbReference>